<accession>A0ABT1ZUT0</accession>
<dbReference type="EMBL" id="JANUGW010000015">
    <property type="protein sequence ID" value="MCS0583700.1"/>
    <property type="molecule type" value="Genomic_DNA"/>
</dbReference>
<dbReference type="InterPro" id="IPR036866">
    <property type="entry name" value="RibonucZ/Hydroxyglut_hydro"/>
</dbReference>
<evidence type="ECO:0000256" key="5">
    <source>
        <dbReference type="SAM" id="SignalP"/>
    </source>
</evidence>
<dbReference type="InterPro" id="IPR001279">
    <property type="entry name" value="Metallo-B-lactamas"/>
</dbReference>
<evidence type="ECO:0000259" key="6">
    <source>
        <dbReference type="SMART" id="SM00849"/>
    </source>
</evidence>
<evidence type="ECO:0000256" key="3">
    <source>
        <dbReference type="ARBA" id="ARBA00022801"/>
    </source>
</evidence>
<comment type="similarity">
    <text evidence="1">Belongs to the metallo-beta-lactamase superfamily.</text>
</comment>
<protein>
    <submittedName>
        <fullName evidence="7">MBL fold metallo-hydrolase</fullName>
    </submittedName>
</protein>
<feature type="signal peptide" evidence="5">
    <location>
        <begin position="1"/>
        <end position="28"/>
    </location>
</feature>
<proteinExistence type="inferred from homology"/>
<dbReference type="Pfam" id="PF00753">
    <property type="entry name" value="Lactamase_B"/>
    <property type="match status" value="1"/>
</dbReference>
<evidence type="ECO:0000256" key="4">
    <source>
        <dbReference type="ARBA" id="ARBA00022833"/>
    </source>
</evidence>
<dbReference type="Gene3D" id="3.60.15.10">
    <property type="entry name" value="Ribonuclease Z/Hydroxyacylglutathione hydrolase-like"/>
    <property type="match status" value="1"/>
</dbReference>
<dbReference type="SMART" id="SM00849">
    <property type="entry name" value="Lactamase_B"/>
    <property type="match status" value="1"/>
</dbReference>
<reference evidence="7 8" key="1">
    <citation type="submission" date="2022-08" db="EMBL/GenBank/DDBJ databases">
        <title>Reclassification of Massilia species as members of the genera Telluria, Duganella, Pseudoduganella, Mokoshia gen. nov. and Zemynaea gen. nov. using orthogonal and non-orthogonal genome-based approaches.</title>
        <authorList>
            <person name="Bowman J.P."/>
        </authorList>
    </citation>
    <scope>NUCLEOTIDE SEQUENCE [LARGE SCALE GENOMIC DNA]</scope>
    <source>
        <strain evidence="7 8">JCM 31316</strain>
    </source>
</reference>
<evidence type="ECO:0000256" key="2">
    <source>
        <dbReference type="ARBA" id="ARBA00022723"/>
    </source>
</evidence>
<feature type="chain" id="PRO_5046781275" evidence="5">
    <location>
        <begin position="29"/>
        <end position="321"/>
    </location>
</feature>
<name>A0ABT1ZUT0_9BURK</name>
<dbReference type="CDD" id="cd07720">
    <property type="entry name" value="OPHC2-like_MBL-fold"/>
    <property type="match status" value="1"/>
</dbReference>
<keyword evidence="3" id="KW-0378">Hydrolase</keyword>
<keyword evidence="8" id="KW-1185">Reference proteome</keyword>
<keyword evidence="5" id="KW-0732">Signal</keyword>
<evidence type="ECO:0000313" key="8">
    <source>
        <dbReference type="Proteomes" id="UP001204151"/>
    </source>
</evidence>
<dbReference type="InterPro" id="IPR051013">
    <property type="entry name" value="MBL_superfamily_lactonases"/>
</dbReference>
<evidence type="ECO:0000313" key="7">
    <source>
        <dbReference type="EMBL" id="MCS0583700.1"/>
    </source>
</evidence>
<dbReference type="RefSeq" id="WP_258818276.1">
    <property type="nucleotide sequence ID" value="NZ_JANUGW010000015.1"/>
</dbReference>
<dbReference type="PANTHER" id="PTHR42978">
    <property type="entry name" value="QUORUM-QUENCHING LACTONASE YTNP-RELATED-RELATED"/>
    <property type="match status" value="1"/>
</dbReference>
<gene>
    <name evidence="7" type="ORF">NX784_19075</name>
</gene>
<dbReference type="Proteomes" id="UP001204151">
    <property type="component" value="Unassembled WGS sequence"/>
</dbReference>
<keyword evidence="4" id="KW-0862">Zinc</keyword>
<feature type="domain" description="Metallo-beta-lactamase" evidence="6">
    <location>
        <begin position="89"/>
        <end position="294"/>
    </location>
</feature>
<organism evidence="7 8">
    <name type="scientific">Massilia pinisoli</name>
    <dbReference type="NCBI Taxonomy" id="1772194"/>
    <lineage>
        <taxon>Bacteria</taxon>
        <taxon>Pseudomonadati</taxon>
        <taxon>Pseudomonadota</taxon>
        <taxon>Betaproteobacteria</taxon>
        <taxon>Burkholderiales</taxon>
        <taxon>Oxalobacteraceae</taxon>
        <taxon>Telluria group</taxon>
        <taxon>Massilia</taxon>
    </lineage>
</organism>
<dbReference type="PANTHER" id="PTHR42978:SF6">
    <property type="entry name" value="QUORUM-QUENCHING LACTONASE YTNP-RELATED"/>
    <property type="match status" value="1"/>
</dbReference>
<evidence type="ECO:0000256" key="1">
    <source>
        <dbReference type="ARBA" id="ARBA00007749"/>
    </source>
</evidence>
<sequence>MIKPLKQTLLAAALAMAAAGLAVPAAQAAAPMVKTPAPGFYRVMVGDFEVTPISDGTFDLPMDQYMREKPEVTRAAIAKNFLKVPVETSDNAFLINTGSKLVLVDTGAGALFGPTVGKFVNNLKAAGYQPEQIDEIYITHMHGDHVGGLVSNGQRVFPNAIVRAGKADADYWLSQANMDKAPADKKDFFKGAMASINPYIKAGKFKAIDADGELVPGVSAMAEHGHTPGHTVYAVESHGQKLVLIGDLIHLAAVQFDNPQVTIAFDSDEKAAYAARKRVFDEAAKNGWLVGGAHLQFPGLGHLTTQGKGYRWVPVNYTQMR</sequence>
<dbReference type="SUPFAM" id="SSF56281">
    <property type="entry name" value="Metallo-hydrolase/oxidoreductase"/>
    <property type="match status" value="1"/>
</dbReference>
<keyword evidence="2" id="KW-0479">Metal-binding</keyword>
<comment type="caution">
    <text evidence="7">The sequence shown here is derived from an EMBL/GenBank/DDBJ whole genome shotgun (WGS) entry which is preliminary data.</text>
</comment>